<evidence type="ECO:0000313" key="2">
    <source>
        <dbReference type="EMBL" id="VUZ47220.1"/>
    </source>
</evidence>
<organism evidence="2 3">
    <name type="scientific">Hymenolepis diminuta</name>
    <name type="common">Rat tapeworm</name>
    <dbReference type="NCBI Taxonomy" id="6216"/>
    <lineage>
        <taxon>Eukaryota</taxon>
        <taxon>Metazoa</taxon>
        <taxon>Spiralia</taxon>
        <taxon>Lophotrochozoa</taxon>
        <taxon>Platyhelminthes</taxon>
        <taxon>Cestoda</taxon>
        <taxon>Eucestoda</taxon>
        <taxon>Cyclophyllidea</taxon>
        <taxon>Hymenolepididae</taxon>
        <taxon>Hymenolepis</taxon>
    </lineage>
</organism>
<keyword evidence="3" id="KW-1185">Reference proteome</keyword>
<evidence type="ECO:0000313" key="3">
    <source>
        <dbReference type="Proteomes" id="UP000321570"/>
    </source>
</evidence>
<gene>
    <name evidence="2" type="ORF">WMSIL1_LOCUS6488</name>
</gene>
<protein>
    <submittedName>
        <fullName evidence="2">Uncharacterized protein</fullName>
    </submittedName>
</protein>
<proteinExistence type="predicted"/>
<sequence>MSEEKQEREVSKVLARIPSSRHELVVQEDIQDANEFSIEQARKKMEWDKLFEAGEEKKRETRRQIAELKLRFKRAKELNERLPTHMRISSG</sequence>
<feature type="non-terminal residue" evidence="2">
    <location>
        <position position="91"/>
    </location>
</feature>
<reference evidence="2 3" key="1">
    <citation type="submission" date="2019-07" db="EMBL/GenBank/DDBJ databases">
        <authorList>
            <person name="Jastrzebski P J."/>
            <person name="Paukszto L."/>
            <person name="Jastrzebski P J."/>
        </authorList>
    </citation>
    <scope>NUCLEOTIDE SEQUENCE [LARGE SCALE GENOMIC DNA]</scope>
    <source>
        <strain evidence="2 3">WMS-il1</strain>
    </source>
</reference>
<dbReference type="EMBL" id="CABIJS010000222">
    <property type="protein sequence ID" value="VUZ47220.1"/>
    <property type="molecule type" value="Genomic_DNA"/>
</dbReference>
<dbReference type="AlphaFoldDB" id="A0A564YJ54"/>
<evidence type="ECO:0000256" key="1">
    <source>
        <dbReference type="SAM" id="Coils"/>
    </source>
</evidence>
<accession>A0A564YJ54</accession>
<feature type="coiled-coil region" evidence="1">
    <location>
        <begin position="51"/>
        <end position="78"/>
    </location>
</feature>
<dbReference type="Proteomes" id="UP000321570">
    <property type="component" value="Unassembled WGS sequence"/>
</dbReference>
<keyword evidence="1" id="KW-0175">Coiled coil</keyword>
<name>A0A564YJ54_HYMDI</name>